<evidence type="ECO:0000313" key="3">
    <source>
        <dbReference type="Proteomes" id="UP000018426"/>
    </source>
</evidence>
<reference evidence="2 3" key="1">
    <citation type="submission" date="2013-02" db="EMBL/GenBank/DDBJ databases">
        <title>The Genome Sequence of Acinetobacter parvus NIPH 1103.</title>
        <authorList>
            <consortium name="The Broad Institute Genome Sequencing Platform"/>
            <consortium name="The Broad Institute Genome Sequencing Center for Infectious Disease"/>
            <person name="Cerqueira G."/>
            <person name="Feldgarden M."/>
            <person name="Courvalin P."/>
            <person name="Perichon B."/>
            <person name="Grillot-Courvalin C."/>
            <person name="Clermont D."/>
            <person name="Rocha E."/>
            <person name="Yoon E.-J."/>
            <person name="Nemec A."/>
            <person name="Walker B."/>
            <person name="Young S.K."/>
            <person name="Zeng Q."/>
            <person name="Gargeya S."/>
            <person name="Fitzgerald M."/>
            <person name="Haas B."/>
            <person name="Abouelleil A."/>
            <person name="Alvarado L."/>
            <person name="Arachchi H.M."/>
            <person name="Berlin A.M."/>
            <person name="Chapman S.B."/>
            <person name="Dewar J."/>
            <person name="Goldberg J."/>
            <person name="Griggs A."/>
            <person name="Gujja S."/>
            <person name="Hansen M."/>
            <person name="Howarth C."/>
            <person name="Imamovic A."/>
            <person name="Larimer J."/>
            <person name="McCowan C."/>
            <person name="Murphy C."/>
            <person name="Neiman D."/>
            <person name="Pearson M."/>
            <person name="Priest M."/>
            <person name="Roberts A."/>
            <person name="Saif S."/>
            <person name="Shea T."/>
            <person name="Sisk P."/>
            <person name="Sykes S."/>
            <person name="Wortman J."/>
            <person name="Nusbaum C."/>
            <person name="Birren B."/>
        </authorList>
    </citation>
    <scope>NUCLEOTIDE SEQUENCE [LARGE SCALE GENOMIC DNA]</scope>
    <source>
        <strain evidence="2 3">NIPH 1103</strain>
    </source>
</reference>
<dbReference type="HOGENOM" id="CLU_036687_1_0_6"/>
<feature type="chain" id="PRO_5004131299" evidence="1">
    <location>
        <begin position="22"/>
        <end position="484"/>
    </location>
</feature>
<evidence type="ECO:0000256" key="1">
    <source>
        <dbReference type="SAM" id="SignalP"/>
    </source>
</evidence>
<dbReference type="Proteomes" id="UP000018426">
    <property type="component" value="Unassembled WGS sequence"/>
</dbReference>
<sequence>MKRMTYLAIAMLSVMNTSIHAAVDSKLTALNDQELAAETGQALFNLSFTAPTDATNLMNGKNIGGTSVGNIGFYKLGMEAEIELNANIRNLQLGCGGRNGPDGCDIDIKNLSLSGLPDSYDGDGNPVFANGRPSKSAILTNPFIEFAIKNPDSSATREIIGFRSSAEKISGLLTAGLSNTANPTTTDGIQSLSGFMQIAPTSGSVITQEGNFGKRPNEQIQGLLQALGINRTFTSQPTSVDTIGVTIPSMSVGFNMPLSQVNGSRNSEAVVQGIKAKVDNIALAGGPNNQLYVTFPALLLGIGTNAKVALKAGSAVKNLNMDITFNQSLSMIHNIPLTGTGGYLALQKQQILWPGSYVDSTDSSKTNLLTMAKTDVAQPGWWMSFADPVQLGYLQASSPVNISAVFPEVASLMTAELLKEENRIVVPGGDAISTLFGTVITTPNPVVVDLNAATLANPAKLTLGNIQLLNQEVRPNCYGSLLFC</sequence>
<dbReference type="RefSeq" id="WP_004675054.1">
    <property type="nucleotide sequence ID" value="NZ_KB849218.1"/>
</dbReference>
<keyword evidence="1" id="KW-0732">Signal</keyword>
<evidence type="ECO:0000313" key="2">
    <source>
        <dbReference type="EMBL" id="ENU32577.1"/>
    </source>
</evidence>
<protein>
    <submittedName>
        <fullName evidence="2">Uncharacterized protein</fullName>
    </submittedName>
</protein>
<dbReference type="AlphaFoldDB" id="N8RET4"/>
<feature type="signal peptide" evidence="1">
    <location>
        <begin position="1"/>
        <end position="21"/>
    </location>
</feature>
<organism evidence="2 3">
    <name type="scientific">Acinetobacter parvus NIPH 1103</name>
    <dbReference type="NCBI Taxonomy" id="1217671"/>
    <lineage>
        <taxon>Bacteria</taxon>
        <taxon>Pseudomonadati</taxon>
        <taxon>Pseudomonadota</taxon>
        <taxon>Gammaproteobacteria</taxon>
        <taxon>Moraxellales</taxon>
        <taxon>Moraxellaceae</taxon>
        <taxon>Acinetobacter</taxon>
    </lineage>
</organism>
<dbReference type="PATRIC" id="fig|1217671.3.peg.2519"/>
<dbReference type="EMBL" id="APOL01000042">
    <property type="protein sequence ID" value="ENU32577.1"/>
    <property type="molecule type" value="Genomic_DNA"/>
</dbReference>
<comment type="caution">
    <text evidence="2">The sequence shown here is derived from an EMBL/GenBank/DDBJ whole genome shotgun (WGS) entry which is preliminary data.</text>
</comment>
<gene>
    <name evidence="2" type="ORF">F989_02561</name>
</gene>
<proteinExistence type="predicted"/>
<accession>N8RET4</accession>
<name>N8RET4_9GAMM</name>